<evidence type="ECO:0000256" key="3">
    <source>
        <dbReference type="SAM" id="SignalP"/>
    </source>
</evidence>
<dbReference type="PANTHER" id="PTHR33021:SF288">
    <property type="entry name" value="OS03G0648500 PROTEIN"/>
    <property type="match status" value="1"/>
</dbReference>
<dbReference type="FunFam" id="2.60.40.420:FF:000034">
    <property type="entry name" value="Cupredoxin superfamily protein"/>
    <property type="match status" value="1"/>
</dbReference>
<dbReference type="PROSITE" id="PS51485">
    <property type="entry name" value="PHYTOCYANIN"/>
    <property type="match status" value="1"/>
</dbReference>
<dbReference type="Gene3D" id="2.60.40.420">
    <property type="entry name" value="Cupredoxins - blue copper proteins"/>
    <property type="match status" value="1"/>
</dbReference>
<name>A0A2I0WC34_9ASPA</name>
<keyword evidence="6" id="KW-1185">Reference proteome</keyword>
<dbReference type="InterPro" id="IPR008972">
    <property type="entry name" value="Cupredoxin"/>
</dbReference>
<evidence type="ECO:0000256" key="1">
    <source>
        <dbReference type="ARBA" id="ARBA00023157"/>
    </source>
</evidence>
<reference evidence="5 6" key="2">
    <citation type="journal article" date="2017" name="Nature">
        <title>The Apostasia genome and the evolution of orchids.</title>
        <authorList>
            <person name="Zhang G.Q."/>
            <person name="Liu K.W."/>
            <person name="Li Z."/>
            <person name="Lohaus R."/>
            <person name="Hsiao Y.Y."/>
            <person name="Niu S.C."/>
            <person name="Wang J.Y."/>
            <person name="Lin Y.C."/>
            <person name="Xu Q."/>
            <person name="Chen L.J."/>
            <person name="Yoshida K."/>
            <person name="Fujiwara S."/>
            <person name="Wang Z.W."/>
            <person name="Zhang Y.Q."/>
            <person name="Mitsuda N."/>
            <person name="Wang M."/>
            <person name="Liu G.H."/>
            <person name="Pecoraro L."/>
            <person name="Huang H.X."/>
            <person name="Xiao X.J."/>
            <person name="Lin M."/>
            <person name="Wu X.Y."/>
            <person name="Wu W.L."/>
            <person name="Chen Y.Y."/>
            <person name="Chang S.B."/>
            <person name="Sakamoto S."/>
            <person name="Ohme-Takagi M."/>
            <person name="Yagi M."/>
            <person name="Zeng S.J."/>
            <person name="Shen C.Y."/>
            <person name="Yeh C.M."/>
            <person name="Luo Y.B."/>
            <person name="Tsai W.C."/>
            <person name="Van de Peer Y."/>
            <person name="Liu Z.J."/>
        </authorList>
    </citation>
    <scope>NUCLEOTIDE SEQUENCE [LARGE SCALE GENOMIC DNA]</scope>
    <source>
        <tissue evidence="5">The whole plant</tissue>
    </source>
</reference>
<gene>
    <name evidence="5" type="ORF">MA16_Dca017331</name>
</gene>
<dbReference type="InterPro" id="IPR039391">
    <property type="entry name" value="Phytocyanin-like"/>
</dbReference>
<protein>
    <submittedName>
        <fullName evidence="5">Umecyanin</fullName>
    </submittedName>
</protein>
<dbReference type="SUPFAM" id="SSF49503">
    <property type="entry name" value="Cupredoxins"/>
    <property type="match status" value="1"/>
</dbReference>
<organism evidence="5 6">
    <name type="scientific">Dendrobium catenatum</name>
    <dbReference type="NCBI Taxonomy" id="906689"/>
    <lineage>
        <taxon>Eukaryota</taxon>
        <taxon>Viridiplantae</taxon>
        <taxon>Streptophyta</taxon>
        <taxon>Embryophyta</taxon>
        <taxon>Tracheophyta</taxon>
        <taxon>Spermatophyta</taxon>
        <taxon>Magnoliopsida</taxon>
        <taxon>Liliopsida</taxon>
        <taxon>Asparagales</taxon>
        <taxon>Orchidaceae</taxon>
        <taxon>Epidendroideae</taxon>
        <taxon>Malaxideae</taxon>
        <taxon>Dendrobiinae</taxon>
        <taxon>Dendrobium</taxon>
    </lineage>
</organism>
<dbReference type="AlphaFoldDB" id="A0A2I0WC34"/>
<keyword evidence="1" id="KW-1015">Disulfide bond</keyword>
<dbReference type="Pfam" id="PF02298">
    <property type="entry name" value="Cu_bind_like"/>
    <property type="match status" value="1"/>
</dbReference>
<dbReference type="InterPro" id="IPR003245">
    <property type="entry name" value="Phytocyanin_dom"/>
</dbReference>
<feature type="signal peptide" evidence="3">
    <location>
        <begin position="1"/>
        <end position="32"/>
    </location>
</feature>
<proteinExistence type="predicted"/>
<sequence length="140" mass="16062">MQPTVSSWRSSRSRLIISSLQVLVIYMKMVSSQSHNHLVGGSIWSIPVSNEFYITWSSNQSFFVGDNLVFRFDTGLYDVKQVSRREFENCSAENAFRTFEIGPATVSLIEEGMHYFICTFGNYCFLGLKVSIQVQRQPPR</sequence>
<dbReference type="GO" id="GO:0005886">
    <property type="term" value="C:plasma membrane"/>
    <property type="evidence" value="ECO:0007669"/>
    <property type="project" value="TreeGrafter"/>
</dbReference>
<evidence type="ECO:0000256" key="2">
    <source>
        <dbReference type="ARBA" id="ARBA00023180"/>
    </source>
</evidence>
<keyword evidence="2" id="KW-0325">Glycoprotein</keyword>
<dbReference type="GO" id="GO:0009055">
    <property type="term" value="F:electron transfer activity"/>
    <property type="evidence" value="ECO:0007669"/>
    <property type="project" value="InterPro"/>
</dbReference>
<accession>A0A2I0WC34</accession>
<dbReference type="EMBL" id="KZ502764">
    <property type="protein sequence ID" value="PKU73226.1"/>
    <property type="molecule type" value="Genomic_DNA"/>
</dbReference>
<reference evidence="5 6" key="1">
    <citation type="journal article" date="2016" name="Sci. Rep.">
        <title>The Dendrobium catenatum Lindl. genome sequence provides insights into polysaccharide synthase, floral development and adaptive evolution.</title>
        <authorList>
            <person name="Zhang G.Q."/>
            <person name="Xu Q."/>
            <person name="Bian C."/>
            <person name="Tsai W.C."/>
            <person name="Yeh C.M."/>
            <person name="Liu K.W."/>
            <person name="Yoshida K."/>
            <person name="Zhang L.S."/>
            <person name="Chang S.B."/>
            <person name="Chen F."/>
            <person name="Shi Y."/>
            <person name="Su Y.Y."/>
            <person name="Zhang Y.Q."/>
            <person name="Chen L.J."/>
            <person name="Yin Y."/>
            <person name="Lin M."/>
            <person name="Huang H."/>
            <person name="Deng H."/>
            <person name="Wang Z.W."/>
            <person name="Zhu S.L."/>
            <person name="Zhao X."/>
            <person name="Deng C."/>
            <person name="Niu S.C."/>
            <person name="Huang J."/>
            <person name="Wang M."/>
            <person name="Liu G.H."/>
            <person name="Yang H.J."/>
            <person name="Xiao X.J."/>
            <person name="Hsiao Y.Y."/>
            <person name="Wu W.L."/>
            <person name="Chen Y.Y."/>
            <person name="Mitsuda N."/>
            <person name="Ohme-Takagi M."/>
            <person name="Luo Y.B."/>
            <person name="Van de Peer Y."/>
            <person name="Liu Z.J."/>
        </authorList>
    </citation>
    <scope>NUCLEOTIDE SEQUENCE [LARGE SCALE GENOMIC DNA]</scope>
    <source>
        <tissue evidence="5">The whole plant</tissue>
    </source>
</reference>
<evidence type="ECO:0000313" key="6">
    <source>
        <dbReference type="Proteomes" id="UP000233837"/>
    </source>
</evidence>
<dbReference type="PANTHER" id="PTHR33021">
    <property type="entry name" value="BLUE COPPER PROTEIN"/>
    <property type="match status" value="1"/>
</dbReference>
<feature type="chain" id="PRO_5014177978" evidence="3">
    <location>
        <begin position="33"/>
        <end position="140"/>
    </location>
</feature>
<dbReference type="Proteomes" id="UP000233837">
    <property type="component" value="Unassembled WGS sequence"/>
</dbReference>
<feature type="domain" description="Phytocyanin" evidence="4">
    <location>
        <begin position="35"/>
        <end position="136"/>
    </location>
</feature>
<keyword evidence="3" id="KW-0732">Signal</keyword>
<evidence type="ECO:0000259" key="4">
    <source>
        <dbReference type="PROSITE" id="PS51485"/>
    </source>
</evidence>
<evidence type="ECO:0000313" key="5">
    <source>
        <dbReference type="EMBL" id="PKU73226.1"/>
    </source>
</evidence>